<dbReference type="PROSITE" id="PS51257">
    <property type="entry name" value="PROKAR_LIPOPROTEIN"/>
    <property type="match status" value="1"/>
</dbReference>
<keyword evidence="1" id="KW-0472">Membrane</keyword>
<feature type="transmembrane region" description="Helical" evidence="1">
    <location>
        <begin position="57"/>
        <end position="78"/>
    </location>
</feature>
<feature type="transmembrane region" description="Helical" evidence="1">
    <location>
        <begin position="16"/>
        <end position="37"/>
    </location>
</feature>
<evidence type="ECO:0000313" key="2">
    <source>
        <dbReference type="EMBL" id="QDV30985.1"/>
    </source>
</evidence>
<dbReference type="OrthoDB" id="5518778at2"/>
<proteinExistence type="predicted"/>
<keyword evidence="3" id="KW-1185">Reference proteome</keyword>
<keyword evidence="1" id="KW-0812">Transmembrane</keyword>
<accession>A0A518GQV3</accession>
<dbReference type="Proteomes" id="UP000315349">
    <property type="component" value="Chromosome"/>
</dbReference>
<evidence type="ECO:0000256" key="1">
    <source>
        <dbReference type="SAM" id="Phobius"/>
    </source>
</evidence>
<name>A0A518GQV3_9PLAN</name>
<gene>
    <name evidence="2" type="ORF">Spb1_29210</name>
</gene>
<keyword evidence="1" id="KW-1133">Transmembrane helix</keyword>
<protein>
    <submittedName>
        <fullName evidence="2">Uncharacterized protein</fullName>
    </submittedName>
</protein>
<reference evidence="2 3" key="1">
    <citation type="submission" date="2019-02" db="EMBL/GenBank/DDBJ databases">
        <title>Deep-cultivation of Planctomycetes and their phenomic and genomic characterization uncovers novel biology.</title>
        <authorList>
            <person name="Wiegand S."/>
            <person name="Jogler M."/>
            <person name="Boedeker C."/>
            <person name="Pinto D."/>
            <person name="Vollmers J."/>
            <person name="Rivas-Marin E."/>
            <person name="Kohn T."/>
            <person name="Peeters S.H."/>
            <person name="Heuer A."/>
            <person name="Rast P."/>
            <person name="Oberbeckmann S."/>
            <person name="Bunk B."/>
            <person name="Jeske O."/>
            <person name="Meyerdierks A."/>
            <person name="Storesund J.E."/>
            <person name="Kallscheuer N."/>
            <person name="Luecker S."/>
            <person name="Lage O.M."/>
            <person name="Pohl T."/>
            <person name="Merkel B.J."/>
            <person name="Hornburger P."/>
            <person name="Mueller R.-W."/>
            <person name="Bruemmer F."/>
            <person name="Labrenz M."/>
            <person name="Spormann A.M."/>
            <person name="Op den Camp H."/>
            <person name="Overmann J."/>
            <person name="Amann R."/>
            <person name="Jetten M.S.M."/>
            <person name="Mascher T."/>
            <person name="Medema M.H."/>
            <person name="Devos D.P."/>
            <person name="Kaster A.-K."/>
            <person name="Ovreas L."/>
            <person name="Rohde M."/>
            <person name="Galperin M.Y."/>
            <person name="Jogler C."/>
        </authorList>
    </citation>
    <scope>NUCLEOTIDE SEQUENCE [LARGE SCALE GENOMIC DNA]</scope>
    <source>
        <strain evidence="2 3">Spb1</strain>
    </source>
</reference>
<dbReference type="KEGG" id="peh:Spb1_29210"/>
<organism evidence="2 3">
    <name type="scientific">Planctopirus ephydatiae</name>
    <dbReference type="NCBI Taxonomy" id="2528019"/>
    <lineage>
        <taxon>Bacteria</taxon>
        <taxon>Pseudomonadati</taxon>
        <taxon>Planctomycetota</taxon>
        <taxon>Planctomycetia</taxon>
        <taxon>Planctomycetales</taxon>
        <taxon>Planctomycetaceae</taxon>
        <taxon>Planctopirus</taxon>
    </lineage>
</organism>
<sequence length="171" mass="18689">MQDAEREYDYNPRWTVIVLSGGFFAGCAVILAFKAANNQRGLTWGGIIELGPAGATAFYWVITACCCGFVVLAMFLAAQRLLLRKTLRLGTTGVTIPPNLWSSAETEIAYQDIQSLSTNTINGQELLYVTHRSGRATIAASMFVSKRAYRDFSEALAASVEQARRPPSDRG</sequence>
<dbReference type="RefSeq" id="WP_145301183.1">
    <property type="nucleotide sequence ID" value="NZ_CP036299.1"/>
</dbReference>
<dbReference type="AlphaFoldDB" id="A0A518GQV3"/>
<evidence type="ECO:0000313" key="3">
    <source>
        <dbReference type="Proteomes" id="UP000315349"/>
    </source>
</evidence>
<dbReference type="EMBL" id="CP036299">
    <property type="protein sequence ID" value="QDV30985.1"/>
    <property type="molecule type" value="Genomic_DNA"/>
</dbReference>